<dbReference type="OMA" id="NLGTMIR"/>
<dbReference type="SMART" id="SM00967">
    <property type="entry name" value="SpoU_sub_bind"/>
    <property type="match status" value="1"/>
</dbReference>
<evidence type="ECO:0000313" key="5">
    <source>
        <dbReference type="EMBL" id="KAB1951073.1"/>
    </source>
</evidence>
<dbReference type="GO" id="GO:0008173">
    <property type="term" value="F:RNA methyltransferase activity"/>
    <property type="evidence" value="ECO:0007669"/>
    <property type="project" value="InterPro"/>
</dbReference>
<dbReference type="InterPro" id="IPR001537">
    <property type="entry name" value="SpoU_MeTrfase"/>
</dbReference>
<dbReference type="OrthoDB" id="9785673at2"/>
<evidence type="ECO:0000313" key="6">
    <source>
        <dbReference type="EMBL" id="TQW15231.1"/>
    </source>
</evidence>
<dbReference type="SUPFAM" id="SSF75217">
    <property type="entry name" value="alpha/beta knot"/>
    <property type="match status" value="1"/>
</dbReference>
<proteinExistence type="inferred from homology"/>
<dbReference type="InterPro" id="IPR053888">
    <property type="entry name" value="MRM3-like_sub_bind"/>
</dbReference>
<dbReference type="Pfam" id="PF00588">
    <property type="entry name" value="SpoU_methylase"/>
    <property type="match status" value="1"/>
</dbReference>
<dbReference type="InterPro" id="IPR029064">
    <property type="entry name" value="Ribosomal_eL30-like_sf"/>
</dbReference>
<protein>
    <submittedName>
        <fullName evidence="5 6">RNA methyltransferase</fullName>
        <ecNumber evidence="6">2.1.1.-</ecNumber>
    </submittedName>
</protein>
<evidence type="ECO:0000313" key="7">
    <source>
        <dbReference type="Proteomes" id="UP000316012"/>
    </source>
</evidence>
<dbReference type="EC" id="2.1.1.-" evidence="6"/>
<keyword evidence="3 5" id="KW-0808">Transferase</keyword>
<evidence type="ECO:0000256" key="1">
    <source>
        <dbReference type="ARBA" id="ARBA00007228"/>
    </source>
</evidence>
<reference evidence="5 8" key="2">
    <citation type="submission" date="2019-09" db="EMBL/GenBank/DDBJ databases">
        <title>Investigation of probiotic properties of different lactic acid bacteria.</title>
        <authorList>
            <person name="Jaomanjaka F."/>
            <person name="Blanc P."/>
        </authorList>
    </citation>
    <scope>NUCLEOTIDE SEQUENCE [LARGE SCALE GENOMIC DNA]</scope>
    <source>
        <strain evidence="5 8">BIO6369</strain>
    </source>
</reference>
<feature type="domain" description="RNA 2-O ribose methyltransferase substrate binding" evidence="4">
    <location>
        <begin position="31"/>
        <end position="102"/>
    </location>
</feature>
<dbReference type="EMBL" id="WBOA01000001">
    <property type="protein sequence ID" value="KAB1951073.1"/>
    <property type="molecule type" value="Genomic_DNA"/>
</dbReference>
<comment type="similarity">
    <text evidence="1">Belongs to the class IV-like SAM-binding methyltransferase superfamily. RNA methyltransferase TrmH family.</text>
</comment>
<gene>
    <name evidence="5" type="ORF">F8244_00845</name>
    <name evidence="6" type="ORF">FIPPAONL_01109</name>
</gene>
<dbReference type="AlphaFoldDB" id="A0A133PD03"/>
<dbReference type="Gene3D" id="3.30.1330.30">
    <property type="match status" value="1"/>
</dbReference>
<dbReference type="InterPro" id="IPR051259">
    <property type="entry name" value="rRNA_Methyltransferase"/>
</dbReference>
<dbReference type="Proteomes" id="UP000316012">
    <property type="component" value="Unassembled WGS sequence"/>
</dbReference>
<dbReference type="RefSeq" id="WP_003646930.1">
    <property type="nucleotide sequence ID" value="NZ_CABOGQ010000006.1"/>
</dbReference>
<dbReference type="Proteomes" id="UP000460112">
    <property type="component" value="Unassembled WGS sequence"/>
</dbReference>
<dbReference type="InterPro" id="IPR029028">
    <property type="entry name" value="Alpha/beta_knot_MTases"/>
</dbReference>
<accession>A0A133PD03</accession>
<sequence length="253" mass="28167">MIEINSVNNPTIKNLRKLEQKKYRKKTQTYLIEGFHLVEEALKNHENYLYILGTSEALEKLTTSYRLKDDKVIKITDAIAEHLSSTKNSQDIFMVLPINQPKSFSFEYGKWVVLDNLTDPGNVGTIIRTADAAGFDGVVLSEESVDLYNPKVQRSMQGSQFHIQIVQNPILEAISSFKENGIPVYVSILDKTAKSLNNCIPVPQLALVIGNEAHGASKDVIETADKKIYIPIKGKAESLNAAVAAGIMIYHFS</sequence>
<comment type="caution">
    <text evidence="5">The sequence shown here is derived from an EMBL/GenBank/DDBJ whole genome shotgun (WGS) entry which is preliminary data.</text>
</comment>
<dbReference type="InterPro" id="IPR013123">
    <property type="entry name" value="SpoU_subst-bd"/>
</dbReference>
<dbReference type="GO" id="GO:0032259">
    <property type="term" value="P:methylation"/>
    <property type="evidence" value="ECO:0007669"/>
    <property type="project" value="UniProtKB-KW"/>
</dbReference>
<reference evidence="6 7" key="1">
    <citation type="submission" date="2019-04" db="EMBL/GenBank/DDBJ databases">
        <title>Lactobacillus gasseri 7171 assembly.</title>
        <authorList>
            <person name="Joris B.R."/>
            <person name="Giguere D."/>
        </authorList>
    </citation>
    <scope>NUCLEOTIDE SEQUENCE [LARGE SCALE GENOMIC DNA]</scope>
    <source>
        <strain evidence="6 7">7171</strain>
    </source>
</reference>
<keyword evidence="2 5" id="KW-0489">Methyltransferase</keyword>
<organism evidence="5 8">
    <name type="scientific">Lactobacillus gasseri</name>
    <dbReference type="NCBI Taxonomy" id="1596"/>
    <lineage>
        <taxon>Bacteria</taxon>
        <taxon>Bacillati</taxon>
        <taxon>Bacillota</taxon>
        <taxon>Bacilli</taxon>
        <taxon>Lactobacillales</taxon>
        <taxon>Lactobacillaceae</taxon>
        <taxon>Lactobacillus</taxon>
    </lineage>
</organism>
<dbReference type="eggNOG" id="COG0566">
    <property type="taxonomic scope" value="Bacteria"/>
</dbReference>
<dbReference type="GO" id="GO:0005737">
    <property type="term" value="C:cytoplasm"/>
    <property type="evidence" value="ECO:0007669"/>
    <property type="project" value="UniProtKB-ARBA"/>
</dbReference>
<evidence type="ECO:0000259" key="4">
    <source>
        <dbReference type="SMART" id="SM00967"/>
    </source>
</evidence>
<dbReference type="PANTHER" id="PTHR43191:SF2">
    <property type="entry name" value="RRNA METHYLTRANSFERASE 3, MITOCHONDRIAL"/>
    <property type="match status" value="1"/>
</dbReference>
<dbReference type="Pfam" id="PF22435">
    <property type="entry name" value="MRM3-like_sub_bind"/>
    <property type="match status" value="1"/>
</dbReference>
<dbReference type="GO" id="GO:0003723">
    <property type="term" value="F:RNA binding"/>
    <property type="evidence" value="ECO:0007669"/>
    <property type="project" value="InterPro"/>
</dbReference>
<evidence type="ECO:0000313" key="8">
    <source>
        <dbReference type="Proteomes" id="UP000460112"/>
    </source>
</evidence>
<dbReference type="GeneID" id="29640137"/>
<dbReference type="CDD" id="cd18095">
    <property type="entry name" value="SpoU-like_rRNA-MTase"/>
    <property type="match status" value="1"/>
</dbReference>
<dbReference type="STRING" id="324831.LGAS_1394"/>
<dbReference type="EMBL" id="SRMD01000080">
    <property type="protein sequence ID" value="TQW15231.1"/>
    <property type="molecule type" value="Genomic_DNA"/>
</dbReference>
<name>A0A133PD03_LACGS</name>
<dbReference type="Gene3D" id="3.40.1280.10">
    <property type="match status" value="1"/>
</dbReference>
<dbReference type="GO" id="GO:0006396">
    <property type="term" value="P:RNA processing"/>
    <property type="evidence" value="ECO:0007669"/>
    <property type="project" value="InterPro"/>
</dbReference>
<dbReference type="SUPFAM" id="SSF55315">
    <property type="entry name" value="L30e-like"/>
    <property type="match status" value="1"/>
</dbReference>
<keyword evidence="7" id="KW-1185">Reference proteome</keyword>
<evidence type="ECO:0000256" key="3">
    <source>
        <dbReference type="ARBA" id="ARBA00022679"/>
    </source>
</evidence>
<dbReference type="PANTHER" id="PTHR43191">
    <property type="entry name" value="RRNA METHYLTRANSFERASE 3"/>
    <property type="match status" value="1"/>
</dbReference>
<dbReference type="InterPro" id="IPR029026">
    <property type="entry name" value="tRNA_m1G_MTases_N"/>
</dbReference>
<evidence type="ECO:0000256" key="2">
    <source>
        <dbReference type="ARBA" id="ARBA00022603"/>
    </source>
</evidence>